<reference evidence="8 9" key="1">
    <citation type="journal article" date="2024" name="Arch. Microbiol.">
        <title>Corallococcus caeni sp. nov., a novel myxobacterium isolated from activated sludge.</title>
        <authorList>
            <person name="Tomita S."/>
            <person name="Nakai R."/>
            <person name="Kuroda K."/>
            <person name="Kurashita H."/>
            <person name="Hatamoto M."/>
            <person name="Yamaguchi T."/>
            <person name="Narihiro T."/>
        </authorList>
    </citation>
    <scope>NUCLEOTIDE SEQUENCE [LARGE SCALE GENOMIC DNA]</scope>
    <source>
        <strain evidence="8 9">NO1</strain>
    </source>
</reference>
<proteinExistence type="inferred from homology"/>
<dbReference type="PANTHER" id="PTHR33567">
    <property type="entry name" value="CHROMATE ION TRANSPORTER (EUROFUNG)"/>
    <property type="match status" value="1"/>
</dbReference>
<feature type="transmembrane region" description="Helical" evidence="7">
    <location>
        <begin position="268"/>
        <end position="297"/>
    </location>
</feature>
<evidence type="ECO:0000256" key="4">
    <source>
        <dbReference type="ARBA" id="ARBA00022692"/>
    </source>
</evidence>
<keyword evidence="9" id="KW-1185">Reference proteome</keyword>
<accession>A0ABQ6QNM4</accession>
<dbReference type="PIRSF" id="PIRSF004810">
    <property type="entry name" value="ChrA"/>
    <property type="match status" value="1"/>
</dbReference>
<keyword evidence="4 7" id="KW-0812">Transmembrane</keyword>
<feature type="transmembrane region" description="Helical" evidence="7">
    <location>
        <begin position="336"/>
        <end position="354"/>
    </location>
</feature>
<gene>
    <name evidence="8" type="primary">chrA</name>
    <name evidence="8" type="ORF">ASNO1_18750</name>
</gene>
<dbReference type="Pfam" id="PF02417">
    <property type="entry name" value="Chromate_transp"/>
    <property type="match status" value="2"/>
</dbReference>
<dbReference type="NCBIfam" id="TIGR00937">
    <property type="entry name" value="2A51"/>
    <property type="match status" value="1"/>
</dbReference>
<comment type="similarity">
    <text evidence="2">Belongs to the chromate ion transporter (CHR) (TC 2.A.51) family.</text>
</comment>
<feature type="transmembrane region" description="Helical" evidence="7">
    <location>
        <begin position="359"/>
        <end position="375"/>
    </location>
</feature>
<keyword evidence="3" id="KW-1003">Cell membrane</keyword>
<comment type="caution">
    <text evidence="8">The sequence shown here is derived from an EMBL/GenBank/DDBJ whole genome shotgun (WGS) entry which is preliminary data.</text>
</comment>
<dbReference type="RefSeq" id="WP_338276435.1">
    <property type="nucleotide sequence ID" value="NZ_BTTX01000002.1"/>
</dbReference>
<feature type="transmembrane region" description="Helical" evidence="7">
    <location>
        <begin position="77"/>
        <end position="99"/>
    </location>
</feature>
<dbReference type="Proteomes" id="UP001342631">
    <property type="component" value="Unassembled WGS sequence"/>
</dbReference>
<sequence>MPPLGEVARVFLRLGLTSFGGPAAHIAMMEDELVRRRQWLPREEFLDLLGATNLIPGPNSTELAIHLGHRRAGWPGLVVAGVCFIVPAMLLTLAAAWAYVRFGTLPQAGALLYGVKPVILAVVLQALWGLGRTALTTRPRVAVAVGATVASALGVNELLILAVSGMALAAWLRARSTPPPGSTLALAPFALQGAAAVTATASVPFSLGGLFLFFVKVGSVLFGSGYVLLAFLRADLVEHWGWLTEAQLLDAVAVGQFTPGPVFTTATFIGYLVGGVPGAGLATLGIFLPAFVFVAISGPLVPRLRRSRTAGAVLDGVNAASLALMAVVTWQLGRAALVDAWTVALGVVGAVLLLRWRVNSAWLVLGGAAVGLLLAL</sequence>
<evidence type="ECO:0000256" key="7">
    <source>
        <dbReference type="SAM" id="Phobius"/>
    </source>
</evidence>
<feature type="transmembrane region" description="Helical" evidence="7">
    <location>
        <begin position="142"/>
        <end position="172"/>
    </location>
</feature>
<evidence type="ECO:0000256" key="3">
    <source>
        <dbReference type="ARBA" id="ARBA00022475"/>
    </source>
</evidence>
<dbReference type="InterPro" id="IPR003370">
    <property type="entry name" value="Chromate_transpt"/>
</dbReference>
<dbReference type="InterPro" id="IPR014047">
    <property type="entry name" value="Chr_Tranpt_l_chain"/>
</dbReference>
<evidence type="ECO:0000256" key="2">
    <source>
        <dbReference type="ARBA" id="ARBA00005262"/>
    </source>
</evidence>
<keyword evidence="5 7" id="KW-1133">Transmembrane helix</keyword>
<name>A0ABQ6QNM4_9BACT</name>
<evidence type="ECO:0000256" key="6">
    <source>
        <dbReference type="ARBA" id="ARBA00023136"/>
    </source>
</evidence>
<protein>
    <submittedName>
        <fullName evidence="8">Chromate efflux transporter</fullName>
    </submittedName>
</protein>
<organism evidence="8 9">
    <name type="scientific">Corallococcus caeni</name>
    <dbReference type="NCBI Taxonomy" id="3082388"/>
    <lineage>
        <taxon>Bacteria</taxon>
        <taxon>Pseudomonadati</taxon>
        <taxon>Myxococcota</taxon>
        <taxon>Myxococcia</taxon>
        <taxon>Myxococcales</taxon>
        <taxon>Cystobacterineae</taxon>
        <taxon>Myxococcaceae</taxon>
        <taxon>Corallococcus</taxon>
    </lineage>
</organism>
<feature type="transmembrane region" description="Helical" evidence="7">
    <location>
        <begin position="210"/>
        <end position="232"/>
    </location>
</feature>
<evidence type="ECO:0000256" key="1">
    <source>
        <dbReference type="ARBA" id="ARBA00004651"/>
    </source>
</evidence>
<dbReference type="PANTHER" id="PTHR33567:SF3">
    <property type="entry name" value="CHROMATE ION TRANSPORTER (EUROFUNG)"/>
    <property type="match status" value="1"/>
</dbReference>
<evidence type="ECO:0000256" key="5">
    <source>
        <dbReference type="ARBA" id="ARBA00022989"/>
    </source>
</evidence>
<evidence type="ECO:0000313" key="8">
    <source>
        <dbReference type="EMBL" id="GMU05622.1"/>
    </source>
</evidence>
<comment type="subcellular location">
    <subcellularLocation>
        <location evidence="1">Cell membrane</location>
        <topology evidence="1">Multi-pass membrane protein</topology>
    </subcellularLocation>
</comment>
<evidence type="ECO:0000313" key="9">
    <source>
        <dbReference type="Proteomes" id="UP001342631"/>
    </source>
</evidence>
<keyword evidence="6 7" id="KW-0472">Membrane</keyword>
<feature type="transmembrane region" description="Helical" evidence="7">
    <location>
        <begin position="309"/>
        <end position="330"/>
    </location>
</feature>
<dbReference type="EMBL" id="BTTX01000002">
    <property type="protein sequence ID" value="GMU05622.1"/>
    <property type="molecule type" value="Genomic_DNA"/>
</dbReference>
<feature type="transmembrane region" description="Helical" evidence="7">
    <location>
        <begin position="111"/>
        <end position="130"/>
    </location>
</feature>